<protein>
    <submittedName>
        <fullName evidence="2">Uncharacterized protein</fullName>
    </submittedName>
</protein>
<evidence type="ECO:0000313" key="3">
    <source>
        <dbReference type="Proteomes" id="UP000314982"/>
    </source>
</evidence>
<dbReference type="STRING" id="62062.ENSHHUP00000013445"/>
<name>A0A4W5KSV0_9TELE</name>
<organism evidence="2 3">
    <name type="scientific">Hucho hucho</name>
    <name type="common">huchen</name>
    <dbReference type="NCBI Taxonomy" id="62062"/>
    <lineage>
        <taxon>Eukaryota</taxon>
        <taxon>Metazoa</taxon>
        <taxon>Chordata</taxon>
        <taxon>Craniata</taxon>
        <taxon>Vertebrata</taxon>
        <taxon>Euteleostomi</taxon>
        <taxon>Actinopterygii</taxon>
        <taxon>Neopterygii</taxon>
        <taxon>Teleostei</taxon>
        <taxon>Protacanthopterygii</taxon>
        <taxon>Salmoniformes</taxon>
        <taxon>Salmonidae</taxon>
        <taxon>Salmoninae</taxon>
        <taxon>Hucho</taxon>
    </lineage>
</organism>
<accession>A0A4W5KSV0</accession>
<sequence>MASPSEGDQTVPDGESEEEATNVKSIQSHYLRCPSPSRFSMISGSDAESIYMEPIHLSSAIAAKQIINEGETDSFYQPHITHMLFLWLGEWI</sequence>
<dbReference type="AlphaFoldDB" id="A0A4W5KSV0"/>
<reference evidence="2" key="2">
    <citation type="submission" date="2025-08" db="UniProtKB">
        <authorList>
            <consortium name="Ensembl"/>
        </authorList>
    </citation>
    <scope>IDENTIFICATION</scope>
</reference>
<reference evidence="3" key="1">
    <citation type="submission" date="2018-06" db="EMBL/GenBank/DDBJ databases">
        <title>Genome assembly of Danube salmon.</title>
        <authorList>
            <person name="Macqueen D.J."/>
            <person name="Gundappa M.K."/>
        </authorList>
    </citation>
    <scope>NUCLEOTIDE SEQUENCE [LARGE SCALE GENOMIC DNA]</scope>
</reference>
<proteinExistence type="predicted"/>
<evidence type="ECO:0000256" key="1">
    <source>
        <dbReference type="SAM" id="MobiDB-lite"/>
    </source>
</evidence>
<keyword evidence="3" id="KW-1185">Reference proteome</keyword>
<evidence type="ECO:0000313" key="2">
    <source>
        <dbReference type="Ensembl" id="ENSHHUP00000013445.1"/>
    </source>
</evidence>
<reference evidence="2" key="3">
    <citation type="submission" date="2025-09" db="UniProtKB">
        <authorList>
            <consortium name="Ensembl"/>
        </authorList>
    </citation>
    <scope>IDENTIFICATION</scope>
</reference>
<feature type="region of interest" description="Disordered" evidence="1">
    <location>
        <begin position="1"/>
        <end position="27"/>
    </location>
</feature>
<dbReference type="Ensembl" id="ENSHHUT00000013882.1">
    <property type="protein sequence ID" value="ENSHHUP00000013445.1"/>
    <property type="gene ID" value="ENSHHUG00000008281.1"/>
</dbReference>
<dbReference type="Proteomes" id="UP000314982">
    <property type="component" value="Unassembled WGS sequence"/>
</dbReference>